<dbReference type="SUPFAM" id="SSF50891">
    <property type="entry name" value="Cyclophilin-like"/>
    <property type="match status" value="1"/>
</dbReference>
<feature type="chain" id="PRO_5002974702" description="peptidylprolyl isomerase" evidence="4">
    <location>
        <begin position="22"/>
        <end position="224"/>
    </location>
</feature>
<dbReference type="GO" id="GO:0003755">
    <property type="term" value="F:peptidyl-prolyl cis-trans isomerase activity"/>
    <property type="evidence" value="ECO:0007669"/>
    <property type="project" value="UniProtKB-KW"/>
</dbReference>
<dbReference type="PANTHER" id="PTHR45625:SF4">
    <property type="entry name" value="PEPTIDYLPROLYL ISOMERASE DOMAIN AND WD REPEAT-CONTAINING PROTEIN 1"/>
    <property type="match status" value="1"/>
</dbReference>
<keyword evidence="2" id="KW-0697">Rotamase</keyword>
<feature type="signal peptide" evidence="4">
    <location>
        <begin position="1"/>
        <end position="21"/>
    </location>
</feature>
<dbReference type="InterPro" id="IPR029000">
    <property type="entry name" value="Cyclophilin-like_dom_sf"/>
</dbReference>
<reference evidence="6 7" key="1">
    <citation type="journal article" date="2009" name="Stand. Genomic Sci.">
        <title>Complete genome sequence of Pedobacter heparinus type strain (HIM 762-3).</title>
        <authorList>
            <person name="Han C."/>
            <person name="Spring S."/>
            <person name="Lapidus A."/>
            <person name="Del Rio T.G."/>
            <person name="Tice H."/>
            <person name="Copeland A."/>
            <person name="Cheng J.F."/>
            <person name="Lucas S."/>
            <person name="Chen F."/>
            <person name="Nolan M."/>
            <person name="Bruce D."/>
            <person name="Goodwin L."/>
            <person name="Pitluck S."/>
            <person name="Ivanova N."/>
            <person name="Mavromatis K."/>
            <person name="Mikhailova N."/>
            <person name="Pati A."/>
            <person name="Chen A."/>
            <person name="Palaniappan K."/>
            <person name="Land M."/>
            <person name="Hauser L."/>
            <person name="Chang Y.J."/>
            <person name="Jeffries C.C."/>
            <person name="Saunders E."/>
            <person name="Chertkov O."/>
            <person name="Brettin T."/>
            <person name="Goker M."/>
            <person name="Rohde M."/>
            <person name="Bristow J."/>
            <person name="Eisen J.A."/>
            <person name="Markowitz V."/>
            <person name="Hugenholtz P."/>
            <person name="Kyrpides N.C."/>
            <person name="Klenk H.P."/>
            <person name="Detter J.C."/>
        </authorList>
    </citation>
    <scope>NUCLEOTIDE SEQUENCE [LARGE SCALE GENOMIC DNA]</scope>
    <source>
        <strain evidence="7">ATCC 13125 / DSM 2366 / CIP 104194 / JCM 7457 / NBRC 12017 / NCIMB 9290 / NRRL B-14731 / HIM 762-3</strain>
    </source>
</reference>
<dbReference type="PROSITE" id="PS50072">
    <property type="entry name" value="CSA_PPIASE_2"/>
    <property type="match status" value="1"/>
</dbReference>
<dbReference type="eggNOG" id="COG0652">
    <property type="taxonomic scope" value="Bacteria"/>
</dbReference>
<evidence type="ECO:0000259" key="5">
    <source>
        <dbReference type="PROSITE" id="PS50072"/>
    </source>
</evidence>
<dbReference type="InterPro" id="IPR044666">
    <property type="entry name" value="Cyclophilin_A-like"/>
</dbReference>
<dbReference type="OrthoDB" id="9807797at2"/>
<dbReference type="HOGENOM" id="CLU_012062_16_0_10"/>
<dbReference type="EC" id="5.2.1.8" evidence="1"/>
<dbReference type="STRING" id="485917.Phep_3143"/>
<evidence type="ECO:0000256" key="4">
    <source>
        <dbReference type="SAM" id="SignalP"/>
    </source>
</evidence>
<sequence>MKILVKYWFILLIFSVTTQSAVSQSKNDRYVKITTRYGECIVRLYNETPIHKDNFLKLVKVKYFDKTTFNRVIKEFVIQGGDTDAQYVNKETLGPLQKWLPAEFHDSLFHKRGVLAMGRDDNREKASFSTQFYIVDGKTWTDKELDEVEKKALSGYKIPARQREIYKTIGGTPFLDHNYTVFGEIVKGSELIDKLVAVKISKDDSPAEPIEMKITVLRKPAPRN</sequence>
<evidence type="ECO:0000256" key="2">
    <source>
        <dbReference type="ARBA" id="ARBA00023110"/>
    </source>
</evidence>
<dbReference type="KEGG" id="phe:Phep_3143"/>
<keyword evidence="4" id="KW-0732">Signal</keyword>
<keyword evidence="3 6" id="KW-0413">Isomerase</keyword>
<accession>C6Y3B3</accession>
<dbReference type="Proteomes" id="UP000000852">
    <property type="component" value="Chromosome"/>
</dbReference>
<dbReference type="PANTHER" id="PTHR45625">
    <property type="entry name" value="PEPTIDYL-PROLYL CIS-TRANS ISOMERASE-RELATED"/>
    <property type="match status" value="1"/>
</dbReference>
<evidence type="ECO:0000256" key="1">
    <source>
        <dbReference type="ARBA" id="ARBA00013194"/>
    </source>
</evidence>
<name>C6Y3B3_PEDHD</name>
<organism evidence="6 7">
    <name type="scientific">Pedobacter heparinus (strain ATCC 13125 / DSM 2366 / CIP 104194 / JCM 7457 / NBRC 12017 / NCIMB 9290 / NRRL B-14731 / HIM 762-3)</name>
    <dbReference type="NCBI Taxonomy" id="485917"/>
    <lineage>
        <taxon>Bacteria</taxon>
        <taxon>Pseudomonadati</taxon>
        <taxon>Bacteroidota</taxon>
        <taxon>Sphingobacteriia</taxon>
        <taxon>Sphingobacteriales</taxon>
        <taxon>Sphingobacteriaceae</taxon>
        <taxon>Pedobacter</taxon>
    </lineage>
</organism>
<dbReference type="AlphaFoldDB" id="C6Y3B3"/>
<protein>
    <recommendedName>
        <fullName evidence="1">peptidylprolyl isomerase</fullName>
        <ecNumber evidence="1">5.2.1.8</ecNumber>
    </recommendedName>
</protein>
<dbReference type="Pfam" id="PF00160">
    <property type="entry name" value="Pro_isomerase"/>
    <property type="match status" value="1"/>
</dbReference>
<proteinExistence type="predicted"/>
<evidence type="ECO:0000313" key="6">
    <source>
        <dbReference type="EMBL" id="ACU05338.1"/>
    </source>
</evidence>
<evidence type="ECO:0000256" key="3">
    <source>
        <dbReference type="ARBA" id="ARBA00023235"/>
    </source>
</evidence>
<dbReference type="EMBL" id="CP001681">
    <property type="protein sequence ID" value="ACU05338.1"/>
    <property type="molecule type" value="Genomic_DNA"/>
</dbReference>
<dbReference type="InterPro" id="IPR002130">
    <property type="entry name" value="Cyclophilin-type_PPIase_dom"/>
</dbReference>
<feature type="domain" description="PPIase cyclophilin-type" evidence="5">
    <location>
        <begin position="38"/>
        <end position="212"/>
    </location>
</feature>
<dbReference type="Gene3D" id="2.40.100.10">
    <property type="entry name" value="Cyclophilin-like"/>
    <property type="match status" value="1"/>
</dbReference>
<keyword evidence="7" id="KW-1185">Reference proteome</keyword>
<dbReference type="CDD" id="cd00317">
    <property type="entry name" value="cyclophilin"/>
    <property type="match status" value="1"/>
</dbReference>
<gene>
    <name evidence="6" type="ordered locus">Phep_3143</name>
</gene>
<dbReference type="RefSeq" id="WP_015808947.1">
    <property type="nucleotide sequence ID" value="NC_013061.1"/>
</dbReference>
<evidence type="ECO:0000313" key="7">
    <source>
        <dbReference type="Proteomes" id="UP000000852"/>
    </source>
</evidence>